<dbReference type="PROSITE" id="PS51180">
    <property type="entry name" value="BRO1"/>
    <property type="match status" value="1"/>
</dbReference>
<feature type="domain" description="BRO1" evidence="2">
    <location>
        <begin position="87"/>
        <end position="502"/>
    </location>
</feature>
<dbReference type="Pfam" id="PF03097">
    <property type="entry name" value="BRO1"/>
    <property type="match status" value="1"/>
</dbReference>
<proteinExistence type="inferred from homology"/>
<dbReference type="CDD" id="cd09034">
    <property type="entry name" value="BRO1_Alix_like"/>
    <property type="match status" value="1"/>
</dbReference>
<comment type="similarity">
    <text evidence="1">Belongs to the BROX family.</text>
</comment>
<dbReference type="InterPro" id="IPR004328">
    <property type="entry name" value="BRO1_dom"/>
</dbReference>
<dbReference type="InterPro" id="IPR038499">
    <property type="entry name" value="BRO1_sf"/>
</dbReference>
<dbReference type="AlphaFoldDB" id="A0AAD8M582"/>
<organism evidence="3 4">
    <name type="scientific">Heracleum sosnowskyi</name>
    <dbReference type="NCBI Taxonomy" id="360622"/>
    <lineage>
        <taxon>Eukaryota</taxon>
        <taxon>Viridiplantae</taxon>
        <taxon>Streptophyta</taxon>
        <taxon>Embryophyta</taxon>
        <taxon>Tracheophyta</taxon>
        <taxon>Spermatophyta</taxon>
        <taxon>Magnoliopsida</taxon>
        <taxon>eudicotyledons</taxon>
        <taxon>Gunneridae</taxon>
        <taxon>Pentapetalae</taxon>
        <taxon>asterids</taxon>
        <taxon>campanulids</taxon>
        <taxon>Apiales</taxon>
        <taxon>Apiaceae</taxon>
        <taxon>Apioideae</taxon>
        <taxon>apioid superclade</taxon>
        <taxon>Tordylieae</taxon>
        <taxon>Tordyliinae</taxon>
        <taxon>Heracleum</taxon>
    </lineage>
</organism>
<evidence type="ECO:0000259" key="2">
    <source>
        <dbReference type="PROSITE" id="PS51180"/>
    </source>
</evidence>
<sequence>MALARHRFCSYSVFSYTHPESLTSNAQLTQNNLYQPNQSVTKLIKQMSFQAHHDLSSFVTLLHGSIKMHWLNMQSWKNVIFEKGKTPSISVGCTSSIGWKKKKNIPEVTIFVPQLRVPVRSDELQKILRSVVPTDVVDKVSCLRNQIILVAEDTGGSAIPELQQALEEYLSLLVGVTRKEECGILKLVEFKWKNLTDGRQEVCVQSWWFEVFSVIHMMATLTLTEANSMLISKDRSTSSDRIVSSDSMRNAVELLLKAAGYLELLIHDVLVHLPPDIRSRLPKDLHEGTLEAISLQALAQGTEMQLGLAVESQNATLSVKRRLACEQLSYLGQAHYCLSTSNNSQGYGKKHMLFIKWKYLEAKAAAYYYNGLMLDKGTEPASHISAVCCFLAAEDLLAESKKTCLSFCLAVPVTRPPPLWGAMKNLNKKIPEIASRKSQMYGYLMEQDKGLQILPDLPEFQLSLKPEDYHLPEPNWNTENLEINRQTPSEQLVNNEDDTEIK</sequence>
<dbReference type="SMART" id="SM01041">
    <property type="entry name" value="BRO1"/>
    <property type="match status" value="1"/>
</dbReference>
<name>A0AAD8M582_9APIA</name>
<keyword evidence="4" id="KW-1185">Reference proteome</keyword>
<evidence type="ECO:0000256" key="1">
    <source>
        <dbReference type="ARBA" id="ARBA00008901"/>
    </source>
</evidence>
<dbReference type="Gene3D" id="1.25.40.280">
    <property type="entry name" value="alix/aip1 like domains"/>
    <property type="match status" value="1"/>
</dbReference>
<evidence type="ECO:0000313" key="3">
    <source>
        <dbReference type="EMBL" id="KAK1361261.1"/>
    </source>
</evidence>
<dbReference type="InterPro" id="IPR038898">
    <property type="entry name" value="BROX"/>
</dbReference>
<evidence type="ECO:0000313" key="4">
    <source>
        <dbReference type="Proteomes" id="UP001237642"/>
    </source>
</evidence>
<dbReference type="Proteomes" id="UP001237642">
    <property type="component" value="Unassembled WGS sequence"/>
</dbReference>
<gene>
    <name evidence="3" type="ORF">POM88_045735</name>
</gene>
<dbReference type="EMBL" id="JAUIZM010000010">
    <property type="protein sequence ID" value="KAK1361261.1"/>
    <property type="molecule type" value="Genomic_DNA"/>
</dbReference>
<reference evidence="3" key="1">
    <citation type="submission" date="2023-02" db="EMBL/GenBank/DDBJ databases">
        <title>Genome of toxic invasive species Heracleum sosnowskyi carries increased number of genes despite the absence of recent whole-genome duplications.</title>
        <authorList>
            <person name="Schelkunov M."/>
            <person name="Shtratnikova V."/>
            <person name="Makarenko M."/>
            <person name="Klepikova A."/>
            <person name="Omelchenko D."/>
            <person name="Novikova G."/>
            <person name="Obukhova E."/>
            <person name="Bogdanov V."/>
            <person name="Penin A."/>
            <person name="Logacheva M."/>
        </authorList>
    </citation>
    <scope>NUCLEOTIDE SEQUENCE</scope>
    <source>
        <strain evidence="3">Hsosn_3</strain>
        <tissue evidence="3">Leaf</tissue>
    </source>
</reference>
<protein>
    <submittedName>
        <fullName evidence="3">BRO1 domain-containing protein</fullName>
    </submittedName>
</protein>
<dbReference type="PANTHER" id="PTHR23032:SF2">
    <property type="entry name" value="ENDOSOMAL TARGETING BRO1-LIKE DOMAIN-CONTAINING PROTEIN"/>
    <property type="match status" value="1"/>
</dbReference>
<comment type="caution">
    <text evidence="3">The sequence shown here is derived from an EMBL/GenBank/DDBJ whole genome shotgun (WGS) entry which is preliminary data.</text>
</comment>
<accession>A0AAD8M582</accession>
<dbReference type="PANTHER" id="PTHR23032">
    <property type="entry name" value="BRO1 DOMAIN-CONTAINING PROTEIN BROX"/>
    <property type="match status" value="1"/>
</dbReference>
<reference evidence="3" key="2">
    <citation type="submission" date="2023-05" db="EMBL/GenBank/DDBJ databases">
        <authorList>
            <person name="Schelkunov M.I."/>
        </authorList>
    </citation>
    <scope>NUCLEOTIDE SEQUENCE</scope>
    <source>
        <strain evidence="3">Hsosn_3</strain>
        <tissue evidence="3">Leaf</tissue>
    </source>
</reference>